<dbReference type="HOGENOM" id="CLU_492785_0_0_1"/>
<dbReference type="AlphaFoldDB" id="Q95PZ3"/>
<dbReference type="GeneID" id="178286"/>
<dbReference type="InterPro" id="IPR011498">
    <property type="entry name" value="Kelch_2"/>
</dbReference>
<proteinExistence type="predicted"/>
<keyword evidence="1" id="KW-0880">Kelch repeat</keyword>
<feature type="region of interest" description="Disordered" evidence="3">
    <location>
        <begin position="500"/>
        <end position="553"/>
    </location>
</feature>
<dbReference type="Bgee" id="WBGene00013461">
    <property type="expression patterns" value="Expressed in adult organism and 3 other cell types or tissues"/>
</dbReference>
<evidence type="ECO:0000313" key="4">
    <source>
        <dbReference type="EMBL" id="CAC44304.3"/>
    </source>
</evidence>
<dbReference type="CTD" id="178286"/>
<dbReference type="PANTHER" id="PTHR46428">
    <property type="entry name" value="KELCH DOMAIN-CONTAINING PROTEIN 10"/>
    <property type="match status" value="1"/>
</dbReference>
<evidence type="ECO:0000256" key="3">
    <source>
        <dbReference type="SAM" id="MobiDB-lite"/>
    </source>
</evidence>
<dbReference type="ExpressionAtlas" id="Q95PZ3">
    <property type="expression patterns" value="baseline"/>
</dbReference>
<evidence type="ECO:0000256" key="1">
    <source>
        <dbReference type="ARBA" id="ARBA00022441"/>
    </source>
</evidence>
<dbReference type="Proteomes" id="UP000001940">
    <property type="component" value="Chromosome IV"/>
</dbReference>
<dbReference type="GO" id="GO:0032874">
    <property type="term" value="P:positive regulation of stress-activated MAPK cascade"/>
    <property type="evidence" value="ECO:0000318"/>
    <property type="project" value="GO_Central"/>
</dbReference>
<dbReference type="EMBL" id="BX284604">
    <property type="protein sequence ID" value="CAC44304.3"/>
    <property type="molecule type" value="Genomic_DNA"/>
</dbReference>
<dbReference type="Pfam" id="PF24681">
    <property type="entry name" value="Kelch_KLHDC2_KLHL20_DRC7"/>
    <property type="match status" value="1"/>
</dbReference>
<protein>
    <submittedName>
        <fullName evidence="4">Kelch domain-containing protein 10</fullName>
    </submittedName>
</protein>
<dbReference type="SUPFAM" id="SSF117281">
    <property type="entry name" value="Kelch motif"/>
    <property type="match status" value="2"/>
</dbReference>
<evidence type="ECO:0000256" key="2">
    <source>
        <dbReference type="ARBA" id="ARBA00022737"/>
    </source>
</evidence>
<gene>
    <name evidence="4" type="ORF">CELE_Y67H2A.2</name>
    <name evidence="4 6" type="ORF">Y67H2A.2</name>
</gene>
<keyword evidence="2" id="KW-0677">Repeat</keyword>
<dbReference type="InParanoid" id="Q95PZ3"/>
<organism evidence="4 5">
    <name type="scientific">Caenorhabditis elegans</name>
    <dbReference type="NCBI Taxonomy" id="6239"/>
    <lineage>
        <taxon>Eukaryota</taxon>
        <taxon>Metazoa</taxon>
        <taxon>Ecdysozoa</taxon>
        <taxon>Nematoda</taxon>
        <taxon>Chromadorea</taxon>
        <taxon>Rhabditida</taxon>
        <taxon>Rhabditina</taxon>
        <taxon>Rhabditomorpha</taxon>
        <taxon>Rhabditoidea</taxon>
        <taxon>Rhabditidae</taxon>
        <taxon>Peloderinae</taxon>
        <taxon>Caenorhabditis</taxon>
    </lineage>
</organism>
<dbReference type="OrthoDB" id="7676067at2759"/>
<name>Q95PZ3_CAEEL</name>
<dbReference type="Gene3D" id="2.120.10.80">
    <property type="entry name" value="Kelch-type beta propeller"/>
    <property type="match status" value="2"/>
</dbReference>
<dbReference type="FunFam" id="2.120.10.80:FF:000209">
    <property type="entry name" value="Protein CBG01796"/>
    <property type="match status" value="1"/>
</dbReference>
<evidence type="ECO:0000313" key="5">
    <source>
        <dbReference type="Proteomes" id="UP000001940"/>
    </source>
</evidence>
<sequence length="553" mass="63566">MVQQIGWTPFSQWMYPGSSTLNQIIKPFKPVEKGDQDYPMSRSGHRCFTDNEYFYVVGGYTTEIKRGSVFRELWAMNLATLEWRRYETKGEFPEALASFALIQVYPYSKSFLIFGGSGTMFGFTSSNSLYFLRVNNDDCTVVSHKVTVEGTLPIPLYGQAICAGEIPGKYYIIGGTEGVRFNFDVHSLTMKVNPEAKHESEKFTWHSELVSQNEGHAGRYRLEATYDEKTDCLLFFGGGNSREVFGFEQIVTLNIRTRETNELQTIPDVVFGFPKNRRCHTLVRRGRKVIISGGVDHPTTPTTAELHNNVWIFDLDTSSWEKSDQVLPEKVFFHDTTITEDGWMLTFGGVHGIRGNAPRNNILLSSWIGVPRLQRFAIESLRLSFPHKFSGLYCGNLRANQVPEIYSIFYKLGKVEEKERQIIERFQIKFHEREDRTRYFLNSNSGEYVFRHQPEQEPARRRPRVQIRQRPQVNIEAAAPIGNIQRRLQLIFDQLFAGDEGAVGDEEEEEEYSGDDDSGEETDSEDDDDDRGRFGAVEQQLQIARNNEEMNEE</sequence>
<dbReference type="InterPro" id="IPR015915">
    <property type="entry name" value="Kelch-typ_b-propeller"/>
</dbReference>
<dbReference type="SMR" id="Q95PZ3"/>
<keyword evidence="5" id="KW-1185">Reference proteome</keyword>
<dbReference type="WormBase" id="Y67H2A.2a">
    <property type="protein sequence ID" value="CE39302"/>
    <property type="gene ID" value="WBGene00013461"/>
</dbReference>
<dbReference type="AGR" id="WB:WBGene00013461"/>
<dbReference type="OMA" id="RSGHRCF"/>
<dbReference type="eggNOG" id="KOG0379">
    <property type="taxonomic scope" value="Eukaryota"/>
</dbReference>
<dbReference type="UCSC" id="Y67H2A.2b">
    <property type="organism name" value="c. elegans"/>
</dbReference>
<dbReference type="PhylomeDB" id="Q95PZ3"/>
<dbReference type="PaxDb" id="6239-Y67H2A.2a"/>
<evidence type="ECO:0000313" key="6">
    <source>
        <dbReference type="WormBase" id="Y67H2A.2a"/>
    </source>
</evidence>
<accession>Q95PZ3</accession>
<dbReference type="InterPro" id="IPR052125">
    <property type="entry name" value="KLHDC10"/>
</dbReference>
<dbReference type="FunCoup" id="Q95PZ3">
    <property type="interactions" value="3449"/>
</dbReference>
<feature type="compositionally biased region" description="Acidic residues" evidence="3">
    <location>
        <begin position="502"/>
        <end position="529"/>
    </location>
</feature>
<dbReference type="PANTHER" id="PTHR46428:SF1">
    <property type="entry name" value="KELCH DOMAIN-CONTAINING PROTEIN 10"/>
    <property type="match status" value="1"/>
</dbReference>
<reference evidence="4 5" key="1">
    <citation type="journal article" date="1998" name="Science">
        <title>Genome sequence of the nematode C. elegans: a platform for investigating biology.</title>
        <authorList>
            <consortium name="The C. elegans sequencing consortium"/>
            <person name="Sulson J.E."/>
            <person name="Waterston R."/>
        </authorList>
    </citation>
    <scope>NUCLEOTIDE SEQUENCE [LARGE SCALE GENOMIC DNA]</scope>
    <source>
        <strain evidence="4 5">Bristol N2</strain>
    </source>
</reference>
<dbReference type="KEGG" id="cel:CELE_Y67H2A.2"/>
<dbReference type="RefSeq" id="NP_001041056.1">
    <property type="nucleotide sequence ID" value="NM_001047591.3"/>
</dbReference>
<dbReference type="Pfam" id="PF07646">
    <property type="entry name" value="Kelch_2"/>
    <property type="match status" value="1"/>
</dbReference>